<dbReference type="HOGENOM" id="CLU_117181_0_0_5"/>
<dbReference type="KEGG" id="sal:Sala_2283"/>
<evidence type="ECO:0008006" key="3">
    <source>
        <dbReference type="Google" id="ProtNLM"/>
    </source>
</evidence>
<organism evidence="1 2">
    <name type="scientific">Sphingopyxis alaskensis (strain DSM 13593 / LMG 18877 / RB2256)</name>
    <name type="common">Sphingomonas alaskensis</name>
    <dbReference type="NCBI Taxonomy" id="317655"/>
    <lineage>
        <taxon>Bacteria</taxon>
        <taxon>Pseudomonadati</taxon>
        <taxon>Pseudomonadota</taxon>
        <taxon>Alphaproteobacteria</taxon>
        <taxon>Sphingomonadales</taxon>
        <taxon>Sphingomonadaceae</taxon>
        <taxon>Sphingopyxis</taxon>
    </lineage>
</organism>
<gene>
    <name evidence="1" type="ordered locus">Sala_2283</name>
</gene>
<proteinExistence type="predicted"/>
<dbReference type="Pfam" id="PF06718">
    <property type="entry name" value="DUF1203"/>
    <property type="match status" value="1"/>
</dbReference>
<dbReference type="PIRSF" id="PIRSF034110">
    <property type="entry name" value="DUF1203"/>
    <property type="match status" value="1"/>
</dbReference>
<sequence length="157" mass="17054">MMTYKISGLSPDLFVPLFAMDDAELAANKARRITATADRGWPCRISLEDAKAGEELILLHHVSHDVETPFRSAYAIYVRQGVETATFCDALPPAFAGRTMAFRGFGDDGMLVAAKLVPGEDGDAAIRSLFADPAIAYIHAQYATNGCFAARIERDEP</sequence>
<evidence type="ECO:0000313" key="2">
    <source>
        <dbReference type="Proteomes" id="UP000006578"/>
    </source>
</evidence>
<dbReference type="AlphaFoldDB" id="Q1GQT0"/>
<dbReference type="STRING" id="317655.Sala_2283"/>
<accession>Q1GQT0</accession>
<protein>
    <recommendedName>
        <fullName evidence="3">DUF1203 domain-containing protein</fullName>
    </recommendedName>
</protein>
<dbReference type="EMBL" id="CP000356">
    <property type="protein sequence ID" value="ABF53992.1"/>
    <property type="molecule type" value="Genomic_DNA"/>
</dbReference>
<dbReference type="InterPro" id="IPR009593">
    <property type="entry name" value="DUF1203"/>
</dbReference>
<name>Q1GQT0_SPHAL</name>
<dbReference type="Proteomes" id="UP000006578">
    <property type="component" value="Chromosome"/>
</dbReference>
<dbReference type="eggNOG" id="ENOG5032SY9">
    <property type="taxonomic scope" value="Bacteria"/>
</dbReference>
<evidence type="ECO:0000313" key="1">
    <source>
        <dbReference type="EMBL" id="ABF53992.1"/>
    </source>
</evidence>
<reference evidence="1 2" key="1">
    <citation type="journal article" date="2009" name="Proc. Natl. Acad. Sci. U.S.A.">
        <title>The genomic basis of trophic strategy in marine bacteria.</title>
        <authorList>
            <person name="Lauro F.M."/>
            <person name="McDougald D."/>
            <person name="Thomas T."/>
            <person name="Williams T.J."/>
            <person name="Egan S."/>
            <person name="Rice S."/>
            <person name="DeMaere M.Z."/>
            <person name="Ting L."/>
            <person name="Ertan H."/>
            <person name="Johnson J."/>
            <person name="Ferriera S."/>
            <person name="Lapidus A."/>
            <person name="Anderson I."/>
            <person name="Kyrpides N."/>
            <person name="Munk A.C."/>
            <person name="Detter C."/>
            <person name="Han C.S."/>
            <person name="Brown M.V."/>
            <person name="Robb F.T."/>
            <person name="Kjelleberg S."/>
            <person name="Cavicchioli R."/>
        </authorList>
    </citation>
    <scope>NUCLEOTIDE SEQUENCE [LARGE SCALE GENOMIC DNA]</scope>
    <source>
        <strain evidence="2">DSM 13593 / LMG 18877 / RB2256</strain>
    </source>
</reference>
<keyword evidence="2" id="KW-1185">Reference proteome</keyword>